<dbReference type="InterPro" id="IPR013758">
    <property type="entry name" value="Topo_IIA_A/C_ab"/>
</dbReference>
<dbReference type="SUPFAM" id="SSF101904">
    <property type="entry name" value="GyrA/ParC C-terminal domain-like"/>
    <property type="match status" value="1"/>
</dbReference>
<dbReference type="Gene3D" id="3.90.199.10">
    <property type="entry name" value="Topoisomerase II, domain 5"/>
    <property type="match status" value="1"/>
</dbReference>
<evidence type="ECO:0000256" key="5">
    <source>
        <dbReference type="ARBA" id="ARBA00023029"/>
    </source>
</evidence>
<dbReference type="EMBL" id="JACOOE010000006">
    <property type="protein sequence ID" value="MBC5605707.1"/>
    <property type="molecule type" value="Genomic_DNA"/>
</dbReference>
<dbReference type="Pfam" id="PF00521">
    <property type="entry name" value="DNA_topoisoIV"/>
    <property type="match status" value="1"/>
</dbReference>
<dbReference type="PROSITE" id="PS52040">
    <property type="entry name" value="TOPO_IIA"/>
    <property type="match status" value="1"/>
</dbReference>
<evidence type="ECO:0000313" key="12">
    <source>
        <dbReference type="EMBL" id="MBC5605707.1"/>
    </source>
</evidence>
<dbReference type="InterPro" id="IPR013760">
    <property type="entry name" value="Topo_IIA-like_dom_sf"/>
</dbReference>
<dbReference type="PANTHER" id="PTHR43493:SF5">
    <property type="entry name" value="DNA GYRASE SUBUNIT A, CHLOROPLASTIC_MITOCHONDRIAL"/>
    <property type="match status" value="1"/>
</dbReference>
<dbReference type="Proteomes" id="UP000600600">
    <property type="component" value="Unassembled WGS sequence"/>
</dbReference>
<dbReference type="NCBIfam" id="TIGR01063">
    <property type="entry name" value="gyrA"/>
    <property type="match status" value="1"/>
</dbReference>
<dbReference type="CDD" id="cd00187">
    <property type="entry name" value="TOP4c"/>
    <property type="match status" value="1"/>
</dbReference>
<keyword evidence="13" id="KW-1185">Reference proteome</keyword>
<dbReference type="SMART" id="SM00434">
    <property type="entry name" value="TOP4c"/>
    <property type="match status" value="1"/>
</dbReference>
<dbReference type="NCBIfam" id="NF004044">
    <property type="entry name" value="PRK05561.1"/>
    <property type="match status" value="1"/>
</dbReference>
<keyword evidence="5 8" id="KW-0799">Topoisomerase</keyword>
<feature type="short sequence motif" description="GyrA-box" evidence="8">
    <location>
        <begin position="523"/>
        <end position="529"/>
    </location>
</feature>
<dbReference type="InterPro" id="IPR013757">
    <property type="entry name" value="Topo_IIA_A_a_sf"/>
</dbReference>
<dbReference type="EC" id="5.6.2.2" evidence="8"/>
<reference evidence="12 13" key="1">
    <citation type="submission" date="2020-08" db="EMBL/GenBank/DDBJ databases">
        <title>Genome public.</title>
        <authorList>
            <person name="Liu C."/>
            <person name="Sun Q."/>
        </authorList>
    </citation>
    <scope>NUCLEOTIDE SEQUENCE [LARGE SCALE GENOMIC DNA]</scope>
    <source>
        <strain evidence="12 13">M27</strain>
    </source>
</reference>
<evidence type="ECO:0000259" key="11">
    <source>
        <dbReference type="PROSITE" id="PS52040"/>
    </source>
</evidence>
<keyword evidence="8" id="KW-0963">Cytoplasm</keyword>
<dbReference type="PANTHER" id="PTHR43493">
    <property type="entry name" value="DNA GYRASE/TOPOISOMERASE SUBUNIT A"/>
    <property type="match status" value="1"/>
</dbReference>
<evidence type="ECO:0000256" key="8">
    <source>
        <dbReference type="HAMAP-Rule" id="MF_01897"/>
    </source>
</evidence>
<evidence type="ECO:0000256" key="7">
    <source>
        <dbReference type="ARBA" id="ARBA00023235"/>
    </source>
</evidence>
<dbReference type="InterPro" id="IPR005743">
    <property type="entry name" value="GyrA"/>
</dbReference>
<evidence type="ECO:0000256" key="9">
    <source>
        <dbReference type="PROSITE-ProRule" id="PRU01384"/>
    </source>
</evidence>
<sequence>MLEQDRIIKINIEEEMKSSYIDYSMSVIVSRALPDVRDGFKPVHRRILYGMMELGNTSDKPYKKSARIVGEVLGKYHPHGDFSVYLAMVRMAQEWAMRYPLVDGQGNFGSVDGDSPAAMRYTEARLNKLGEAMMDDLYKETVDFEPNFDNTLVEPKVMPTRIPNLLVNGASGIAVGMATNMPPHNLSEVIDACDAYIDNPEITVEELMEFVKAPDFPTGGYIYGVSGVREAYLTGRGRVVMRARAEIESGQAHDKIVITEIPYNVNKAELIKYIADLVNDKKIEGISNANDESDRDGMRIVIDVKRDANASVVLNKLYKMTALQTSFGVNNVALIHGRPKTLNLRDLIKYFIEHRHEVVIRRTQFELRKAKERAHILEGLIIASDNIDEVIRTIRAAKTPNDAIAGLIERFNLTEIQSRAIVEMRLRQLTGLMQDQLHAEYEEIMKQIAYLESILADDEVCRKVMKDELLEVKAKYGDERRSEIVYSSEEFNPEDFYADDQMIITISHMGYIKRTPLTEFRAQNRGGVGSKGTETRDEDFVEHIYPATMHNTMMFFTQKGKCYWLKVYEIPEGTKNSKGRAIQNLLNIDSDDNVTAYLRVKSLEDSEFINSHYVLFCTKKGVIKKTLLEQYSRPRQNGVNAITIREDDSVIEVRMTNGNNEIIIANRNGRAIRFHEAAVRVMGRTATGVRGITLDNDGQDEVVGMICIKDLETESVMVVSEQGYGKRSEIEDYRKTNRGGKGVKTMNITEKTGKLVTIKSVTDENDLMIINKSGITIRLKVEDVRIMGRATQGVRLINLEKRNDQIGSVCKVMTESLEDEIPEEEVEGTIASDPNTDAPDIDNDDTSDVNENESNNIEE</sequence>
<gene>
    <name evidence="8 12" type="primary">gyrA</name>
    <name evidence="12" type="ORF">H8S67_13620</name>
</gene>
<feature type="domain" description="Topo IIA-type catalytic" evidence="11">
    <location>
        <begin position="33"/>
        <end position="501"/>
    </location>
</feature>
<evidence type="ECO:0000256" key="1">
    <source>
        <dbReference type="ARBA" id="ARBA00000185"/>
    </source>
</evidence>
<feature type="active site" description="O-(5'-phospho-DNA)-tyrosine intermediate" evidence="8 9">
    <location>
        <position position="121"/>
    </location>
</feature>
<keyword evidence="6 8" id="KW-0238">DNA-binding</keyword>
<comment type="similarity">
    <text evidence="2 8">Belongs to the type II topoisomerase GyrA/ParC subunit family.</text>
</comment>
<dbReference type="InterPro" id="IPR002205">
    <property type="entry name" value="Topo_IIA_dom_A"/>
</dbReference>
<comment type="function">
    <text evidence="8">A type II topoisomerase that negatively supercoils closed circular double-stranded (ds) DNA in an ATP-dependent manner to modulate DNA topology and maintain chromosomes in an underwound state. Negative supercoiling favors strand separation, and DNA replication, transcription, recombination and repair, all of which involve strand separation. Also able to catalyze the interconversion of other topological isomers of dsDNA rings, including catenanes and knotted rings. Type II topoisomerases break and join 2 DNA strands simultaneously in an ATP-dependent manner.</text>
</comment>
<dbReference type="InterPro" id="IPR035516">
    <property type="entry name" value="Gyrase/topoIV_suA_C"/>
</dbReference>
<feature type="compositionally biased region" description="Acidic residues" evidence="10">
    <location>
        <begin position="817"/>
        <end position="827"/>
    </location>
</feature>
<comment type="subunit">
    <text evidence="8">Heterotetramer, composed of two GyrA and two GyrB chains. In the heterotetramer, GyrA contains the active site tyrosine that forms a transient covalent intermediate with DNA, while GyrB binds cofactors and catalyzes ATP hydrolysis.</text>
</comment>
<evidence type="ECO:0000256" key="10">
    <source>
        <dbReference type="SAM" id="MobiDB-lite"/>
    </source>
</evidence>
<evidence type="ECO:0000313" key="13">
    <source>
        <dbReference type="Proteomes" id="UP000600600"/>
    </source>
</evidence>
<dbReference type="Gene3D" id="3.30.1360.40">
    <property type="match status" value="1"/>
</dbReference>
<dbReference type="RefSeq" id="WP_186967644.1">
    <property type="nucleotide sequence ID" value="NZ_JACOOE010000006.1"/>
</dbReference>
<dbReference type="NCBIfam" id="NF004043">
    <property type="entry name" value="PRK05560.1"/>
    <property type="match status" value="1"/>
</dbReference>
<comment type="caution">
    <text evidence="12">The sequence shown here is derived from an EMBL/GenBank/DDBJ whole genome shotgun (WGS) entry which is preliminary data.</text>
</comment>
<keyword evidence="7 8" id="KW-0413">Isomerase</keyword>
<dbReference type="InterPro" id="IPR050220">
    <property type="entry name" value="Type_II_DNA_Topoisomerases"/>
</dbReference>
<protein>
    <recommendedName>
        <fullName evidence="8">DNA gyrase subunit A</fullName>
        <ecNumber evidence="8">5.6.2.2</ecNumber>
    </recommendedName>
</protein>
<evidence type="ECO:0000256" key="3">
    <source>
        <dbReference type="ARBA" id="ARBA00022741"/>
    </source>
</evidence>
<feature type="region of interest" description="Disordered" evidence="10">
    <location>
        <begin position="817"/>
        <end position="859"/>
    </location>
</feature>
<dbReference type="Gene3D" id="1.10.268.10">
    <property type="entry name" value="Topoisomerase, domain 3"/>
    <property type="match status" value="1"/>
</dbReference>
<dbReference type="SUPFAM" id="SSF56719">
    <property type="entry name" value="Type II DNA topoisomerase"/>
    <property type="match status" value="1"/>
</dbReference>
<dbReference type="Gene3D" id="2.120.10.90">
    <property type="entry name" value="DNA gyrase/topoisomerase IV, subunit A, C-terminal"/>
    <property type="match status" value="1"/>
</dbReference>
<dbReference type="InterPro" id="IPR006691">
    <property type="entry name" value="GyrA/parC_rep"/>
</dbReference>
<comment type="miscellaneous">
    <text evidence="8">Few gyrases are as efficient as E.coli at forming negative supercoils. Not all organisms have 2 type II topoisomerases; in organisms with a single type II topoisomerase this enzyme also has to decatenate newly replicated chromosomes.</text>
</comment>
<name>A0ABR7CD43_9BACE</name>
<dbReference type="HAMAP" id="MF_01897">
    <property type="entry name" value="GyrA"/>
    <property type="match status" value="1"/>
</dbReference>
<comment type="subcellular location">
    <subcellularLocation>
        <location evidence="8">Cytoplasm</location>
    </subcellularLocation>
</comment>
<proteinExistence type="inferred from homology"/>
<accession>A0ABR7CD43</accession>
<comment type="catalytic activity">
    <reaction evidence="1 8 9">
        <text>ATP-dependent breakage, passage and rejoining of double-stranded DNA.</text>
        <dbReference type="EC" id="5.6.2.2"/>
    </reaction>
</comment>
<evidence type="ECO:0000256" key="6">
    <source>
        <dbReference type="ARBA" id="ARBA00023125"/>
    </source>
</evidence>
<evidence type="ECO:0000256" key="2">
    <source>
        <dbReference type="ARBA" id="ARBA00008263"/>
    </source>
</evidence>
<dbReference type="Pfam" id="PF03989">
    <property type="entry name" value="DNA_gyraseA_C"/>
    <property type="match status" value="6"/>
</dbReference>
<organism evidence="12 13">
    <name type="scientific">Bacteroides difficilis</name>
    <dbReference type="NCBI Taxonomy" id="2763021"/>
    <lineage>
        <taxon>Bacteria</taxon>
        <taxon>Pseudomonadati</taxon>
        <taxon>Bacteroidota</taxon>
        <taxon>Bacteroidia</taxon>
        <taxon>Bacteroidales</taxon>
        <taxon>Bacteroidaceae</taxon>
        <taxon>Bacteroides</taxon>
    </lineage>
</organism>
<keyword evidence="3 8" id="KW-0547">Nucleotide-binding</keyword>
<evidence type="ECO:0000256" key="4">
    <source>
        <dbReference type="ARBA" id="ARBA00022840"/>
    </source>
</evidence>
<feature type="compositionally biased region" description="Acidic residues" evidence="10">
    <location>
        <begin position="839"/>
        <end position="859"/>
    </location>
</feature>
<keyword evidence="4 8" id="KW-0067">ATP-binding</keyword>